<reference evidence="4 8" key="4">
    <citation type="journal article" date="2024" name="Syst. Appl. Microbiol.">
        <title>Evidence for the occurrence of Acinetobacter faecalis in cattle feces and its emended description.</title>
        <authorList>
            <person name="Kyselkova M."/>
            <person name="Xanthopoulou K."/>
            <person name="Shestivska V."/>
            <person name="Spanelova P."/>
            <person name="Maixnerova M."/>
            <person name="Higgins P.G."/>
            <person name="Nemec A."/>
        </authorList>
    </citation>
    <scope>NUCLEOTIDE SEQUENCE [LARGE SCALE GENOMIC DNA]</scope>
    <source>
        <strain evidence="4 8">ANC 7225</strain>
    </source>
</reference>
<gene>
    <name evidence="5" type="ORF">GIX10_02620</name>
    <name evidence="4" type="ORF">SKM48_08125</name>
    <name evidence="3" type="ORF">SKM51_07795</name>
</gene>
<evidence type="ECO:0000313" key="6">
    <source>
        <dbReference type="Proteomes" id="UP000473854"/>
    </source>
</evidence>
<name>A0A6L6GD99_9GAMM</name>
<dbReference type="Proteomes" id="UP000473854">
    <property type="component" value="Unassembled WGS sequence"/>
</dbReference>
<dbReference type="EMBL" id="WLYL01000005">
    <property type="protein sequence ID" value="MTD10347.1"/>
    <property type="molecule type" value="Genomic_DNA"/>
</dbReference>
<reference evidence="5 6" key="1">
    <citation type="submission" date="2019-11" db="EMBL/GenBank/DDBJ databases">
        <authorList>
            <person name="An D."/>
        </authorList>
    </citation>
    <scope>NUCLEOTIDE SEQUENCE [LARGE SCALE GENOMIC DNA]</scope>
    <source>
        <strain evidence="5 6">YIM 103518</strain>
    </source>
</reference>
<comment type="caution">
    <text evidence="5">The sequence shown here is derived from an EMBL/GenBank/DDBJ whole genome shotgun (WGS) entry which is preliminary data.</text>
</comment>
<feature type="transmembrane region" description="Helical" evidence="1">
    <location>
        <begin position="12"/>
        <end position="30"/>
    </location>
</feature>
<evidence type="ECO:0000313" key="4">
    <source>
        <dbReference type="EMBL" id="MDY6550721.1"/>
    </source>
</evidence>
<reference evidence="4" key="3">
    <citation type="submission" date="2023-11" db="EMBL/GenBank/DDBJ databases">
        <authorList>
            <person name="Kyselkova M."/>
            <person name="Xanthopoulou K."/>
            <person name="Shestivska V."/>
            <person name="Spanelova P."/>
            <person name="Maixnerova M."/>
            <person name="Higgins P.G."/>
            <person name="Nemec A."/>
        </authorList>
    </citation>
    <scope>NUCLEOTIDE SEQUENCE</scope>
    <source>
        <strain evidence="4">ANC 7225</strain>
    </source>
</reference>
<dbReference type="Pfam" id="PF06713">
    <property type="entry name" value="bPH_4"/>
    <property type="match status" value="1"/>
</dbReference>
<feature type="transmembrane region" description="Helical" evidence="1">
    <location>
        <begin position="36"/>
        <end position="58"/>
    </location>
</feature>
<evidence type="ECO:0000259" key="2">
    <source>
        <dbReference type="Pfam" id="PF06713"/>
    </source>
</evidence>
<dbReference type="RefSeq" id="WP_154771993.1">
    <property type="nucleotide sequence ID" value="NZ_JAXHPF010000008.1"/>
</dbReference>
<dbReference type="Proteomes" id="UP001284094">
    <property type="component" value="Unassembled WGS sequence"/>
</dbReference>
<dbReference type="EMBL" id="JAXHPL010000036">
    <property type="protein sequence ID" value="MDY6487101.1"/>
    <property type="molecule type" value="Genomic_DNA"/>
</dbReference>
<sequence>MQKFRSKKEWWVLAFIVCMTGLIIQLLVTMQAKGNIAAYPVHTATYVITVFILWWPIFNTRYIVDEKYLTIHCMFLTWKIQLTDIQRISKTNNSVASPALSLDRLKVEYTKNGENKFILVSPKQQKAFCDALNMQLAP</sequence>
<evidence type="ECO:0000313" key="3">
    <source>
        <dbReference type="EMBL" id="MDY6487101.1"/>
    </source>
</evidence>
<evidence type="ECO:0000313" key="7">
    <source>
        <dbReference type="Proteomes" id="UP001278995"/>
    </source>
</evidence>
<evidence type="ECO:0000313" key="5">
    <source>
        <dbReference type="EMBL" id="MTD10347.1"/>
    </source>
</evidence>
<protein>
    <submittedName>
        <fullName evidence="3">PH domain-containing protein</fullName>
    </submittedName>
</protein>
<dbReference type="AlphaFoldDB" id="A0A6L6GD99"/>
<dbReference type="InterPro" id="IPR009589">
    <property type="entry name" value="PH_YyaB-like"/>
</dbReference>
<evidence type="ECO:0000313" key="8">
    <source>
        <dbReference type="Proteomes" id="UP001284094"/>
    </source>
</evidence>
<dbReference type="GeneID" id="86889161"/>
<keyword evidence="8" id="KW-1185">Reference proteome</keyword>
<dbReference type="Proteomes" id="UP001278995">
    <property type="component" value="Unassembled WGS sequence"/>
</dbReference>
<dbReference type="EMBL" id="JAXHPO010000032">
    <property type="protein sequence ID" value="MDY6550721.1"/>
    <property type="molecule type" value="Genomic_DNA"/>
</dbReference>
<evidence type="ECO:0000256" key="1">
    <source>
        <dbReference type="SAM" id="Phobius"/>
    </source>
</evidence>
<keyword evidence="1" id="KW-1133">Transmembrane helix</keyword>
<keyword evidence="1" id="KW-0472">Membrane</keyword>
<proteinExistence type="predicted"/>
<reference evidence="3 7" key="2">
    <citation type="submission" date="2023-11" db="EMBL/GenBank/DDBJ databases">
        <title>The common occurrence of Acinetobacte faecalis in cattle feces and its emended description.</title>
        <authorList>
            <person name="Kyselkova M."/>
            <person name="Xanthopoulou K."/>
            <person name="Shestivska V."/>
            <person name="Spanelova P."/>
            <person name="Maixnerova M."/>
            <person name="Higgins P.G."/>
            <person name="Nemec A."/>
        </authorList>
    </citation>
    <scope>NUCLEOTIDE SEQUENCE [LARGE SCALE GENOMIC DNA]</scope>
    <source>
        <strain evidence="3 7">ANC 7483</strain>
    </source>
</reference>
<accession>A0A6L6GD99</accession>
<dbReference type="GO" id="GO:0030153">
    <property type="term" value="P:bacteriocin immunity"/>
    <property type="evidence" value="ECO:0007669"/>
    <property type="project" value="InterPro"/>
</dbReference>
<organism evidence="5 6">
    <name type="scientific">Acinetobacter faecalis</name>
    <dbReference type="NCBI Taxonomy" id="2665161"/>
    <lineage>
        <taxon>Bacteria</taxon>
        <taxon>Pseudomonadati</taxon>
        <taxon>Pseudomonadota</taxon>
        <taxon>Gammaproteobacteria</taxon>
        <taxon>Moraxellales</taxon>
        <taxon>Moraxellaceae</taxon>
        <taxon>Acinetobacter</taxon>
    </lineage>
</organism>
<keyword evidence="1" id="KW-0812">Transmembrane</keyword>
<feature type="domain" description="Uncharacterized protein YyaB-like PH" evidence="2">
    <location>
        <begin position="60"/>
        <end position="132"/>
    </location>
</feature>